<comment type="caution">
    <text evidence="2">The sequence shown here is derived from an EMBL/GenBank/DDBJ whole genome shotgun (WGS) entry which is preliminary data.</text>
</comment>
<organism evidence="2 3">
    <name type="scientific">Genlisea aurea</name>
    <dbReference type="NCBI Taxonomy" id="192259"/>
    <lineage>
        <taxon>Eukaryota</taxon>
        <taxon>Viridiplantae</taxon>
        <taxon>Streptophyta</taxon>
        <taxon>Embryophyta</taxon>
        <taxon>Tracheophyta</taxon>
        <taxon>Spermatophyta</taxon>
        <taxon>Magnoliopsida</taxon>
        <taxon>eudicotyledons</taxon>
        <taxon>Gunneridae</taxon>
        <taxon>Pentapetalae</taxon>
        <taxon>asterids</taxon>
        <taxon>lamiids</taxon>
        <taxon>Lamiales</taxon>
        <taxon>Lentibulariaceae</taxon>
        <taxon>Genlisea</taxon>
    </lineage>
</organism>
<sequence length="134" mass="14776">ILCLAYRRKKINGRRIFKSACTIASKLKLLPEPLDLLLREFGGGDGGGKGWFCGGGGESDGGRQKLGVVVVGLAALSIALFLLFFDVQLDFDGLLGWFLLGVSARSWRKGCLDWLLGFFCCGFLVRWLMRKKEV</sequence>
<accession>S8EF53</accession>
<evidence type="ECO:0000256" key="1">
    <source>
        <dbReference type="SAM" id="Phobius"/>
    </source>
</evidence>
<keyword evidence="1" id="KW-0472">Membrane</keyword>
<feature type="transmembrane region" description="Helical" evidence="1">
    <location>
        <begin position="107"/>
        <end position="129"/>
    </location>
</feature>
<feature type="non-terminal residue" evidence="2">
    <location>
        <position position="134"/>
    </location>
</feature>
<feature type="transmembrane region" description="Helical" evidence="1">
    <location>
        <begin position="66"/>
        <end position="87"/>
    </location>
</feature>
<dbReference type="EMBL" id="AUSU01001362">
    <property type="protein sequence ID" value="EPS71192.1"/>
    <property type="molecule type" value="Genomic_DNA"/>
</dbReference>
<keyword evidence="1" id="KW-1133">Transmembrane helix</keyword>
<evidence type="ECO:0000313" key="2">
    <source>
        <dbReference type="EMBL" id="EPS71192.1"/>
    </source>
</evidence>
<dbReference type="AlphaFoldDB" id="S8EF53"/>
<feature type="non-terminal residue" evidence="2">
    <location>
        <position position="1"/>
    </location>
</feature>
<evidence type="ECO:0000313" key="3">
    <source>
        <dbReference type="Proteomes" id="UP000015453"/>
    </source>
</evidence>
<proteinExistence type="predicted"/>
<dbReference type="OrthoDB" id="1738566at2759"/>
<protein>
    <submittedName>
        <fullName evidence="2">Uncharacterized protein</fullName>
    </submittedName>
</protein>
<gene>
    <name evidence="2" type="ORF">M569_03568</name>
</gene>
<reference evidence="2 3" key="1">
    <citation type="journal article" date="2013" name="BMC Genomics">
        <title>The miniature genome of a carnivorous plant Genlisea aurea contains a low number of genes and short non-coding sequences.</title>
        <authorList>
            <person name="Leushkin E.V."/>
            <person name="Sutormin R.A."/>
            <person name="Nabieva E.R."/>
            <person name="Penin A.A."/>
            <person name="Kondrashov A.S."/>
            <person name="Logacheva M.D."/>
        </authorList>
    </citation>
    <scope>NUCLEOTIDE SEQUENCE [LARGE SCALE GENOMIC DNA]</scope>
</reference>
<name>S8EF53_9LAMI</name>
<keyword evidence="3" id="KW-1185">Reference proteome</keyword>
<dbReference type="Proteomes" id="UP000015453">
    <property type="component" value="Unassembled WGS sequence"/>
</dbReference>
<keyword evidence="1" id="KW-0812">Transmembrane</keyword>